<dbReference type="Proteomes" id="UP000017661">
    <property type="component" value="Segment"/>
</dbReference>
<dbReference type="RefSeq" id="YP_008873324.1">
    <property type="nucleotide sequence ID" value="NC_023007.1"/>
</dbReference>
<evidence type="ECO:0000313" key="1">
    <source>
        <dbReference type="EMBL" id="AGI11952.1"/>
    </source>
</evidence>
<protein>
    <submittedName>
        <fullName evidence="1">Uncharacterized protein</fullName>
    </submittedName>
</protein>
<keyword evidence="2" id="KW-1185">Reference proteome</keyword>
<evidence type="ECO:0000313" key="2">
    <source>
        <dbReference type="Proteomes" id="UP000017661"/>
    </source>
</evidence>
<dbReference type="KEGG" id="vg:17825212"/>
<dbReference type="EMBL" id="KC481682">
    <property type="protein sequence ID" value="AGI11952.1"/>
    <property type="molecule type" value="Genomic_DNA"/>
</dbReference>
<proteinExistence type="predicted"/>
<name>U5J9J0_9CAUD</name>
<organism evidence="1 2">
    <name type="scientific">Bacillus phage vB_BanS-Tsamsa</name>
    <dbReference type="NCBI Taxonomy" id="1308863"/>
    <lineage>
        <taxon>Viruses</taxon>
        <taxon>Duplodnaviria</taxon>
        <taxon>Heunggongvirae</taxon>
        <taxon>Uroviricota</taxon>
        <taxon>Caudoviricetes</taxon>
        <taxon>Joanripponvirinae</taxon>
        <taxon>Tsamsavirus</taxon>
        <taxon>Tsamsavirus tsamsa</taxon>
    </lineage>
</organism>
<reference evidence="1 2" key="1">
    <citation type="journal article" date="2014" name="PLoS ONE">
        <title>Novel Giant Siphovirus from Bacillus anthracis Features Unusual Genome Characteristics.</title>
        <authorList>
            <person name="Ganz H.H."/>
            <person name="Law C."/>
            <person name="Schmuki M."/>
            <person name="Eichenseher F."/>
            <person name="Calendar R."/>
            <person name="Loessner M.J."/>
            <person name="Getz W.M."/>
            <person name="Korlach J."/>
            <person name="Beyer W."/>
            <person name="Klumpp J."/>
        </authorList>
    </citation>
    <scope>NUCLEOTIDE SEQUENCE [LARGE SCALE GENOMIC DNA]</scope>
</reference>
<accession>U5J9J0</accession>
<dbReference type="GeneID" id="17825212"/>
<sequence length="60" mass="7025">MKKEFNFVLCTSSDLTVFKATELGEGGLYRVSWDNDKEFTLYRPEHVKSHLDKGNWIEVD</sequence>